<gene>
    <name evidence="1" type="ORF">ED312_19320</name>
</gene>
<dbReference type="Gene3D" id="2.40.160.10">
    <property type="entry name" value="Porin"/>
    <property type="match status" value="1"/>
</dbReference>
<dbReference type="Proteomes" id="UP000267469">
    <property type="component" value="Unassembled WGS sequence"/>
</dbReference>
<sequence>MIIYLKKLLPFLCFIPVCGSSQDKPVVKFGGALRFNYIYSSWKEEQKKQGGDLMYDMFRINAEASYRGISLNAEYRLYSDAFGGGVLKQGWLAYDFDEKNSIQAGLTQVPFGIQQYNSHNWFFNIGYYIGLEDDHDIGVKFIHEQEEGWQYQVAFFKNSESIAFGGATDVSHSRYSYDVASMDVDGDGEPDYRNKEVNQLNLKVYYKLKHREFRHQFGGYTQYGGLYNLDTQKTGHHYGYGLFYELDYQAFNLKSQLLHYTKAPENPDTERPDIMAMAAYGAPYLVAARADLVSLAVAYTVPVSWGPVSLLQFYNDFGCIRKLKKDFSDSYMNVTGVGVAAGNLYTYIDFAAGKNHSWLGGNFIDDFAGGTPDAGWEARFNINIGYYF</sequence>
<evidence type="ECO:0000313" key="2">
    <source>
        <dbReference type="Proteomes" id="UP000267469"/>
    </source>
</evidence>
<dbReference type="AlphaFoldDB" id="A0A3N0DRG9"/>
<dbReference type="EMBL" id="RJTM01000134">
    <property type="protein sequence ID" value="RNL78228.1"/>
    <property type="molecule type" value="Genomic_DNA"/>
</dbReference>
<dbReference type="RefSeq" id="WP_123217682.1">
    <property type="nucleotide sequence ID" value="NZ_RJTM01000134.1"/>
</dbReference>
<keyword evidence="2" id="KW-1185">Reference proteome</keyword>
<comment type="caution">
    <text evidence="1">The sequence shown here is derived from an EMBL/GenBank/DDBJ whole genome shotgun (WGS) entry which is preliminary data.</text>
</comment>
<accession>A0A3N0DRG9</accession>
<evidence type="ECO:0000313" key="1">
    <source>
        <dbReference type="EMBL" id="RNL78228.1"/>
    </source>
</evidence>
<dbReference type="InterPro" id="IPR023614">
    <property type="entry name" value="Porin_dom_sf"/>
</dbReference>
<proteinExistence type="predicted"/>
<organism evidence="1 2">
    <name type="scientific">Sinomicrobium pectinilyticum</name>
    <dbReference type="NCBI Taxonomy" id="1084421"/>
    <lineage>
        <taxon>Bacteria</taxon>
        <taxon>Pseudomonadati</taxon>
        <taxon>Bacteroidota</taxon>
        <taxon>Flavobacteriia</taxon>
        <taxon>Flavobacteriales</taxon>
        <taxon>Flavobacteriaceae</taxon>
        <taxon>Sinomicrobium</taxon>
    </lineage>
</organism>
<name>A0A3N0DRG9_SINP1</name>
<dbReference type="SUPFAM" id="SSF56935">
    <property type="entry name" value="Porins"/>
    <property type="match status" value="1"/>
</dbReference>
<protein>
    <recommendedName>
        <fullName evidence="3">Porin</fullName>
    </recommendedName>
</protein>
<reference evidence="1 2" key="1">
    <citation type="submission" date="2018-10" db="EMBL/GenBank/DDBJ databases">
        <title>Sinomicrobium pectinilyticum sp. nov., a pectinase-producing bacterium isolated from alkaline and saline soil, and emended description of the genus Sinomicrobium.</title>
        <authorList>
            <person name="Cheng B."/>
            <person name="Li C."/>
            <person name="Lai Q."/>
            <person name="Du M."/>
            <person name="Shao Z."/>
            <person name="Xu P."/>
            <person name="Yang C."/>
        </authorList>
    </citation>
    <scope>NUCLEOTIDE SEQUENCE [LARGE SCALE GENOMIC DNA]</scope>
    <source>
        <strain evidence="1 2">5DNS001</strain>
    </source>
</reference>
<evidence type="ECO:0008006" key="3">
    <source>
        <dbReference type="Google" id="ProtNLM"/>
    </source>
</evidence>
<dbReference type="OrthoDB" id="625456at2"/>